<dbReference type="EMBL" id="NDIQ01000021">
    <property type="protein sequence ID" value="PRT55339.1"/>
    <property type="molecule type" value="Genomic_DNA"/>
</dbReference>
<dbReference type="Pfam" id="PF00561">
    <property type="entry name" value="Abhydrolase_1"/>
    <property type="match status" value="1"/>
</dbReference>
<proteinExistence type="inferred from homology"/>
<dbReference type="GeneID" id="36516707"/>
<dbReference type="PRINTS" id="PR00111">
    <property type="entry name" value="ABHYDROLASE"/>
</dbReference>
<dbReference type="InterPro" id="IPR029058">
    <property type="entry name" value="AB_hydrolase_fold"/>
</dbReference>
<dbReference type="InterPro" id="IPR000639">
    <property type="entry name" value="Epox_hydrolase-like"/>
</dbReference>
<keyword evidence="3" id="KW-0575">Peroxidase</keyword>
<dbReference type="FunFam" id="3.40.50.1820:FF:000205">
    <property type="entry name" value="Non-haem bromoperoxidase BPO-A2"/>
    <property type="match status" value="1"/>
</dbReference>
<dbReference type="RefSeq" id="XP_024665284.1">
    <property type="nucleotide sequence ID" value="XM_024809516.1"/>
</dbReference>
<dbReference type="InterPro" id="IPR000073">
    <property type="entry name" value="AB_hydrolase_1"/>
</dbReference>
<evidence type="ECO:0000313" key="4">
    <source>
        <dbReference type="Proteomes" id="UP000238350"/>
    </source>
</evidence>
<dbReference type="Proteomes" id="UP000238350">
    <property type="component" value="Unassembled WGS sequence"/>
</dbReference>
<sequence>MPSITTSDKTEIFYKDWGSKDAHPIMFHHGWPLSSDDWDTQMLFFVNQGYRVIAHDRRGHGRSSQTATGNDMDTYVDDVIALTNALDLKNAVHIGHSTGGGEVARYVAKAKPGRVSKAVLVSAVTPFMVQSDINPAGTPKKDLDNIREQVATNRSKFYYDFTLPFYNFDRVGVEVNEPVRWNWWRQGMTGSALAHYHGIAAFSETNFHEDLKKISVPVLVLHGEDDQVVPFEASGKQTVKLIKGAQLISYPGFPHGMPVTHADAINKDILKFIKS</sequence>
<evidence type="ECO:0000256" key="1">
    <source>
        <dbReference type="ARBA" id="ARBA00038128"/>
    </source>
</evidence>
<dbReference type="STRING" id="45607.A0A2T0FK38"/>
<accession>A0A2T0FK38</accession>
<dbReference type="Gene3D" id="3.40.50.1820">
    <property type="entry name" value="alpha/beta hydrolase"/>
    <property type="match status" value="1"/>
</dbReference>
<reference evidence="3 4" key="1">
    <citation type="submission" date="2017-04" db="EMBL/GenBank/DDBJ databases">
        <title>Genome sequencing of [Candida] sorbophila.</title>
        <authorList>
            <person name="Ahn J.O."/>
        </authorList>
    </citation>
    <scope>NUCLEOTIDE SEQUENCE [LARGE SCALE GENOMIC DNA]</scope>
    <source>
        <strain evidence="3 4">DS02</strain>
    </source>
</reference>
<comment type="caution">
    <text evidence="3">The sequence shown here is derived from an EMBL/GenBank/DDBJ whole genome shotgun (WGS) entry which is preliminary data.</text>
</comment>
<dbReference type="OrthoDB" id="408373at2759"/>
<feature type="domain" description="AB hydrolase-1" evidence="2">
    <location>
        <begin position="24"/>
        <end position="257"/>
    </location>
</feature>
<name>A0A2T0FK38_9ASCO</name>
<dbReference type="InterPro" id="IPR050471">
    <property type="entry name" value="AB_hydrolase"/>
</dbReference>
<evidence type="ECO:0000259" key="2">
    <source>
        <dbReference type="Pfam" id="PF00561"/>
    </source>
</evidence>
<comment type="similarity">
    <text evidence="1">Belongs to the AB hydrolase superfamily. Bacterial non-heme haloperoxidase / perhydrolase family.</text>
</comment>
<organism evidence="3 4">
    <name type="scientific">Wickerhamiella sorbophila</name>
    <dbReference type="NCBI Taxonomy" id="45607"/>
    <lineage>
        <taxon>Eukaryota</taxon>
        <taxon>Fungi</taxon>
        <taxon>Dikarya</taxon>
        <taxon>Ascomycota</taxon>
        <taxon>Saccharomycotina</taxon>
        <taxon>Dipodascomycetes</taxon>
        <taxon>Dipodascales</taxon>
        <taxon>Trichomonascaceae</taxon>
        <taxon>Wickerhamiella</taxon>
    </lineage>
</organism>
<dbReference type="PRINTS" id="PR00412">
    <property type="entry name" value="EPOXHYDRLASE"/>
</dbReference>
<evidence type="ECO:0000313" key="3">
    <source>
        <dbReference type="EMBL" id="PRT55339.1"/>
    </source>
</evidence>
<dbReference type="PANTHER" id="PTHR43433">
    <property type="entry name" value="HYDROLASE, ALPHA/BETA FOLD FAMILY PROTEIN"/>
    <property type="match status" value="1"/>
</dbReference>
<keyword evidence="4" id="KW-1185">Reference proteome</keyword>
<dbReference type="GO" id="GO:0004601">
    <property type="term" value="F:peroxidase activity"/>
    <property type="evidence" value="ECO:0007669"/>
    <property type="project" value="UniProtKB-KW"/>
</dbReference>
<gene>
    <name evidence="3" type="ORF">B9G98_02959</name>
</gene>
<keyword evidence="3" id="KW-0560">Oxidoreductase</keyword>
<dbReference type="SUPFAM" id="SSF53474">
    <property type="entry name" value="alpha/beta-Hydrolases"/>
    <property type="match status" value="1"/>
</dbReference>
<dbReference type="AlphaFoldDB" id="A0A2T0FK38"/>
<dbReference type="PANTHER" id="PTHR43433:SF3">
    <property type="entry name" value="NON-HEME CHLOROPEROXIDASE"/>
    <property type="match status" value="1"/>
</dbReference>
<protein>
    <submittedName>
        <fullName evidence="3">Non-heme chloroperoxidase</fullName>
    </submittedName>
</protein>